<dbReference type="InterPro" id="IPR028150">
    <property type="entry name" value="Lustrin_cystein"/>
</dbReference>
<reference evidence="1 2" key="1">
    <citation type="submission" date="2019-10" db="EMBL/GenBank/DDBJ databases">
        <title>Assembly and Annotation for the nematode Trichostrongylus colubriformis.</title>
        <authorList>
            <person name="Martin J."/>
        </authorList>
    </citation>
    <scope>NUCLEOTIDE SEQUENCE [LARGE SCALE GENOMIC DNA]</scope>
    <source>
        <strain evidence="1">G859</strain>
        <tissue evidence="1">Whole worm</tissue>
    </source>
</reference>
<accession>A0AAN8ICV8</accession>
<proteinExistence type="predicted"/>
<dbReference type="Proteomes" id="UP001331761">
    <property type="component" value="Unassembled WGS sequence"/>
</dbReference>
<comment type="caution">
    <text evidence="1">The sequence shown here is derived from an EMBL/GenBank/DDBJ whole genome shotgun (WGS) entry which is preliminary data.</text>
</comment>
<dbReference type="SMART" id="SM00289">
    <property type="entry name" value="WR1"/>
    <property type="match status" value="6"/>
</dbReference>
<evidence type="ECO:0000313" key="2">
    <source>
        <dbReference type="Proteomes" id="UP001331761"/>
    </source>
</evidence>
<dbReference type="EMBL" id="WIXE01021371">
    <property type="protein sequence ID" value="KAK5968446.1"/>
    <property type="molecule type" value="Genomic_DNA"/>
</dbReference>
<dbReference type="PANTHER" id="PTHR46339">
    <property type="entry name" value="PROTEIN CBG15282-RELATED"/>
    <property type="match status" value="1"/>
</dbReference>
<organism evidence="1 2">
    <name type="scientific">Trichostrongylus colubriformis</name>
    <name type="common">Black scour worm</name>
    <dbReference type="NCBI Taxonomy" id="6319"/>
    <lineage>
        <taxon>Eukaryota</taxon>
        <taxon>Metazoa</taxon>
        <taxon>Ecdysozoa</taxon>
        <taxon>Nematoda</taxon>
        <taxon>Chromadorea</taxon>
        <taxon>Rhabditida</taxon>
        <taxon>Rhabditina</taxon>
        <taxon>Rhabditomorpha</taxon>
        <taxon>Strongyloidea</taxon>
        <taxon>Trichostrongylidae</taxon>
        <taxon>Trichostrongylus</taxon>
    </lineage>
</organism>
<dbReference type="InterPro" id="IPR053014">
    <property type="entry name" value="Cuticle_assoc_divergent"/>
</dbReference>
<gene>
    <name evidence="1" type="ORF">GCK32_013505</name>
</gene>
<protein>
    <recommendedName>
        <fullName evidence="3">EB domain-containing protein</fullName>
    </recommendedName>
</protein>
<dbReference type="Pfam" id="PF14625">
    <property type="entry name" value="Lustrin_cystein"/>
    <property type="match status" value="5"/>
</dbReference>
<evidence type="ECO:0008006" key="3">
    <source>
        <dbReference type="Google" id="ProtNLM"/>
    </source>
</evidence>
<keyword evidence="2" id="KW-1185">Reference proteome</keyword>
<dbReference type="InterPro" id="IPR006150">
    <property type="entry name" value="Cys_repeat_1"/>
</dbReference>
<dbReference type="AlphaFoldDB" id="A0AAN8ICV8"/>
<name>A0AAN8ICV8_TRICO</name>
<evidence type="ECO:0000313" key="1">
    <source>
        <dbReference type="EMBL" id="KAK5968446.1"/>
    </source>
</evidence>
<sequence>MIALHQEPPPVGCPIGTRPLKNASGVELICSTSVPDSCPGGALCYTDSLTDVKRCCGSDPGQGCPSGSRVLLTYLEKPRLCTPGKLDALCPRGALCQWSHLIDRYQCCEPDNGCPRHQAPMKTVNGKPLECSPLGVPCPDGGGCHFNFWTASYQCCKLDTAGGMSFFSDFFCSFLNSISLEKYSAEVRRIHNIQMRLELSRFLLLFLLKSAHSKWLPWGRCRLTACTARNGNTCPSGSQCMDTNIPSQKLCCEEIEYSCPGFSTPYPSSRFPQKCDIMESWRCGERQCMPSNIPNVHICCQSTIIRQRDINPCPSGWAPSDNVITYCTPSYQSSTCPGFSSCLRSNDVQQQFICCVPSQSNPVQRYINA</sequence>